<dbReference type="GO" id="GO:0005829">
    <property type="term" value="C:cytosol"/>
    <property type="evidence" value="ECO:0007669"/>
    <property type="project" value="TreeGrafter"/>
</dbReference>
<reference evidence="7" key="1">
    <citation type="submission" date="2015-07" db="EMBL/GenBank/DDBJ databases">
        <title>MeaNS - Measles Nucleotide Surveillance Program.</title>
        <authorList>
            <person name="Tran T."/>
            <person name="Druce J."/>
        </authorList>
    </citation>
    <scope>NUCLEOTIDE SEQUENCE</scope>
    <source>
        <strain evidence="7">UCB-OBI-ISO-001</strain>
        <tissue evidence="7">Gonad</tissue>
    </source>
</reference>
<dbReference type="InterPro" id="IPR047001">
    <property type="entry name" value="MnmG_C_subdom"/>
</dbReference>
<evidence type="ECO:0000256" key="5">
    <source>
        <dbReference type="SAM" id="MobiDB-lite"/>
    </source>
</evidence>
<evidence type="ECO:0000313" key="7">
    <source>
        <dbReference type="EMBL" id="KOF90358.1"/>
    </source>
</evidence>
<accession>A0A0L8HM94</accession>
<dbReference type="OrthoDB" id="3329at2759"/>
<evidence type="ECO:0000256" key="4">
    <source>
        <dbReference type="ARBA" id="ARBA00022827"/>
    </source>
</evidence>
<dbReference type="InterPro" id="IPR049312">
    <property type="entry name" value="GIDA_C_N"/>
</dbReference>
<dbReference type="PANTHER" id="PTHR11806">
    <property type="entry name" value="GLUCOSE INHIBITED DIVISION PROTEIN A"/>
    <property type="match status" value="1"/>
</dbReference>
<proteinExistence type="inferred from homology"/>
<dbReference type="GO" id="GO:0030488">
    <property type="term" value="P:tRNA methylation"/>
    <property type="evidence" value="ECO:0007669"/>
    <property type="project" value="TreeGrafter"/>
</dbReference>
<sequence>QGILAGINAASKVQNKPAMTLDRSEAYIGVMVDDLTTLGTNEPYRMFTSRAEFRLYLRPDNADIRLTAKGYHQGCVSKHRYEKMMRMQTALDENMDLLKTTFDSVYNWRSKLQSARVDEKKVQKKSAFSIFSDTTISPEEFVKAFPKEFGHLIGQSAILQRLSIEVRYSVELESQMEDIEEVRREEMLELPEDLDYYSVNIANEARNKLIEARPATIASASRIPGVTPAALILLLRHVKKQRKAQEHKTARTGSSTTHGKSITV</sequence>
<feature type="non-terminal residue" evidence="7">
    <location>
        <position position="1"/>
    </location>
</feature>
<dbReference type="InterPro" id="IPR044920">
    <property type="entry name" value="MnmG_C_subdom_sf"/>
</dbReference>
<feature type="region of interest" description="Disordered" evidence="5">
    <location>
        <begin position="242"/>
        <end position="264"/>
    </location>
</feature>
<dbReference type="GO" id="GO:0050660">
    <property type="term" value="F:flavin adenine dinucleotide binding"/>
    <property type="evidence" value="ECO:0007669"/>
    <property type="project" value="InterPro"/>
</dbReference>
<dbReference type="Gene3D" id="3.50.50.60">
    <property type="entry name" value="FAD/NAD(P)-binding domain"/>
    <property type="match status" value="1"/>
</dbReference>
<feature type="domain" description="tRNA uridine 5-carboxymethylaminomethyl modification enzyme C-terminal subdomain" evidence="6">
    <location>
        <begin position="166"/>
        <end position="236"/>
    </location>
</feature>
<dbReference type="Pfam" id="PF13932">
    <property type="entry name" value="SAM_GIDA_C"/>
    <property type="match status" value="1"/>
</dbReference>
<protein>
    <recommendedName>
        <fullName evidence="6">tRNA uridine 5-carboxymethylaminomethyl modification enzyme C-terminal subdomain domain-containing protein</fullName>
    </recommendedName>
</protein>
<dbReference type="InterPro" id="IPR026904">
    <property type="entry name" value="MnmG_C"/>
</dbReference>
<dbReference type="AlphaFoldDB" id="A0A0L8HM94"/>
<dbReference type="Pfam" id="PF21680">
    <property type="entry name" value="GIDA_C_1st"/>
    <property type="match status" value="1"/>
</dbReference>
<dbReference type="EMBL" id="KQ417781">
    <property type="protein sequence ID" value="KOF90358.1"/>
    <property type="molecule type" value="Genomic_DNA"/>
</dbReference>
<dbReference type="SMART" id="SM01228">
    <property type="entry name" value="GIDA_assoc_3"/>
    <property type="match status" value="1"/>
</dbReference>
<organism evidence="7">
    <name type="scientific">Octopus bimaculoides</name>
    <name type="common">California two-spotted octopus</name>
    <dbReference type="NCBI Taxonomy" id="37653"/>
    <lineage>
        <taxon>Eukaryota</taxon>
        <taxon>Metazoa</taxon>
        <taxon>Spiralia</taxon>
        <taxon>Lophotrochozoa</taxon>
        <taxon>Mollusca</taxon>
        <taxon>Cephalopoda</taxon>
        <taxon>Coleoidea</taxon>
        <taxon>Octopodiformes</taxon>
        <taxon>Octopoda</taxon>
        <taxon>Incirrata</taxon>
        <taxon>Octopodidae</taxon>
        <taxon>Octopus</taxon>
    </lineage>
</organism>
<evidence type="ECO:0000256" key="2">
    <source>
        <dbReference type="ARBA" id="ARBA00007653"/>
    </source>
</evidence>
<keyword evidence="3" id="KW-0285">Flavoprotein</keyword>
<dbReference type="GO" id="GO:0005739">
    <property type="term" value="C:mitochondrion"/>
    <property type="evidence" value="ECO:0007669"/>
    <property type="project" value="GOC"/>
</dbReference>
<dbReference type="GO" id="GO:0070899">
    <property type="term" value="P:mitochondrial tRNA wobble uridine modification"/>
    <property type="evidence" value="ECO:0007669"/>
    <property type="project" value="UniProtKB-ARBA"/>
</dbReference>
<dbReference type="InterPro" id="IPR036188">
    <property type="entry name" value="FAD/NAD-bd_sf"/>
</dbReference>
<dbReference type="FunFam" id="1.10.150.570:FF:000001">
    <property type="entry name" value="tRNA uridine 5-carboxymethylaminomethyl modification enzyme MnmG"/>
    <property type="match status" value="1"/>
</dbReference>
<name>A0A0L8HM94_OCTBM</name>
<keyword evidence="4" id="KW-0274">FAD</keyword>
<dbReference type="PANTHER" id="PTHR11806:SF0">
    <property type="entry name" value="PROTEIN MTO1 HOMOLOG, MITOCHONDRIAL"/>
    <property type="match status" value="1"/>
</dbReference>
<comment type="cofactor">
    <cofactor evidence="1">
        <name>FAD</name>
        <dbReference type="ChEBI" id="CHEBI:57692"/>
    </cofactor>
</comment>
<feature type="compositionally biased region" description="Polar residues" evidence="5">
    <location>
        <begin position="251"/>
        <end position="264"/>
    </location>
</feature>
<evidence type="ECO:0000256" key="1">
    <source>
        <dbReference type="ARBA" id="ARBA00001974"/>
    </source>
</evidence>
<dbReference type="InterPro" id="IPR002218">
    <property type="entry name" value="MnmG-rel"/>
</dbReference>
<dbReference type="STRING" id="37653.A0A0L8HM94"/>
<evidence type="ECO:0000259" key="6">
    <source>
        <dbReference type="SMART" id="SM01228"/>
    </source>
</evidence>
<dbReference type="Gene3D" id="1.10.150.570">
    <property type="entry name" value="GidA associated domain, C-terminal subdomain"/>
    <property type="match status" value="1"/>
</dbReference>
<gene>
    <name evidence="7" type="ORF">OCBIM_22011331mg</name>
</gene>
<comment type="similarity">
    <text evidence="2">Belongs to the MnmG family.</text>
</comment>
<evidence type="ECO:0000256" key="3">
    <source>
        <dbReference type="ARBA" id="ARBA00022630"/>
    </source>
</evidence>